<dbReference type="AlphaFoldDB" id="A0A6H2ENR2"/>
<dbReference type="KEGG" id="arca:HC352_06335"/>
<sequence length="64" mass="7084">MRWLLKKYVSHISSVAGRKEQGDVPGWVMITLMTAALVVLLWSLVGPALTTLFQDAISRVTQIS</sequence>
<dbReference type="Proteomes" id="UP000502298">
    <property type="component" value="Chromosome"/>
</dbReference>
<feature type="transmembrane region" description="Helical" evidence="1">
    <location>
        <begin position="27"/>
        <end position="45"/>
    </location>
</feature>
<protein>
    <submittedName>
        <fullName evidence="2">Uncharacterized protein</fullName>
    </submittedName>
</protein>
<reference evidence="2 3" key="1">
    <citation type="submission" date="2020-03" db="EMBL/GenBank/DDBJ databases">
        <title>Complete genome of Arcanobacterium buesumensis sp. nov. strain 2701.</title>
        <authorList>
            <person name="Borowiak M."/>
            <person name="Alssahen M."/>
            <person name="Laemmler C."/>
            <person name="Malorny B."/>
            <person name="Hassan A."/>
            <person name="Prenger-Berninghoff E."/>
            <person name="Ploetz M."/>
            <person name="Abdulmawjood A."/>
        </authorList>
    </citation>
    <scope>NUCLEOTIDE SEQUENCE [LARGE SCALE GENOMIC DNA]</scope>
    <source>
        <strain evidence="2 3">2701</strain>
    </source>
</reference>
<dbReference type="EMBL" id="CP050804">
    <property type="protein sequence ID" value="QJC22707.1"/>
    <property type="molecule type" value="Genomic_DNA"/>
</dbReference>
<evidence type="ECO:0000313" key="2">
    <source>
        <dbReference type="EMBL" id="QJC22707.1"/>
    </source>
</evidence>
<keyword evidence="1" id="KW-0812">Transmembrane</keyword>
<keyword evidence="3" id="KW-1185">Reference proteome</keyword>
<name>A0A6H2ENR2_9ACTO</name>
<accession>A0A6H2ENR2</accession>
<organism evidence="2 3">
    <name type="scientific">Arcanobacterium buesumense</name>
    <dbReference type="NCBI Taxonomy" id="2722751"/>
    <lineage>
        <taxon>Bacteria</taxon>
        <taxon>Bacillati</taxon>
        <taxon>Actinomycetota</taxon>
        <taxon>Actinomycetes</taxon>
        <taxon>Actinomycetales</taxon>
        <taxon>Actinomycetaceae</taxon>
        <taxon>Arcanobacterium</taxon>
    </lineage>
</organism>
<keyword evidence="1" id="KW-0472">Membrane</keyword>
<gene>
    <name evidence="2" type="ORF">HC352_06335</name>
</gene>
<keyword evidence="1" id="KW-1133">Transmembrane helix</keyword>
<proteinExistence type="predicted"/>
<evidence type="ECO:0000313" key="3">
    <source>
        <dbReference type="Proteomes" id="UP000502298"/>
    </source>
</evidence>
<evidence type="ECO:0000256" key="1">
    <source>
        <dbReference type="SAM" id="Phobius"/>
    </source>
</evidence>
<dbReference type="RefSeq" id="WP_168918628.1">
    <property type="nucleotide sequence ID" value="NZ_CP050804.1"/>
</dbReference>